<name>A0AAN8P7J0_PATCE</name>
<organism evidence="1 2">
    <name type="scientific">Patella caerulea</name>
    <name type="common">Rayed Mediterranean limpet</name>
    <dbReference type="NCBI Taxonomy" id="87958"/>
    <lineage>
        <taxon>Eukaryota</taxon>
        <taxon>Metazoa</taxon>
        <taxon>Spiralia</taxon>
        <taxon>Lophotrochozoa</taxon>
        <taxon>Mollusca</taxon>
        <taxon>Gastropoda</taxon>
        <taxon>Patellogastropoda</taxon>
        <taxon>Patelloidea</taxon>
        <taxon>Patellidae</taxon>
        <taxon>Patella</taxon>
    </lineage>
</organism>
<keyword evidence="2" id="KW-1185">Reference proteome</keyword>
<proteinExistence type="predicted"/>
<comment type="caution">
    <text evidence="1">The sequence shown here is derived from an EMBL/GenBank/DDBJ whole genome shotgun (WGS) entry which is preliminary data.</text>
</comment>
<sequence length="118" mass="13181">MNNFPAGSDGSYCHIVKHHEPFHDKSPIFSGYKHICQIQTQQTDYDTKQCDDVNFDQQAEPLEENAAGSFDVKKDISATLQLRPDENSELLREIANEFGNESSAISDGLSVQIPPSPR</sequence>
<protein>
    <submittedName>
        <fullName evidence="1">Uncharacterized protein</fullName>
    </submittedName>
</protein>
<dbReference type="Proteomes" id="UP001347796">
    <property type="component" value="Unassembled WGS sequence"/>
</dbReference>
<accession>A0AAN8P7J0</accession>
<evidence type="ECO:0000313" key="1">
    <source>
        <dbReference type="EMBL" id="KAK6169648.1"/>
    </source>
</evidence>
<gene>
    <name evidence="1" type="ORF">SNE40_020651</name>
</gene>
<evidence type="ECO:0000313" key="2">
    <source>
        <dbReference type="Proteomes" id="UP001347796"/>
    </source>
</evidence>
<reference evidence="1 2" key="1">
    <citation type="submission" date="2024-01" db="EMBL/GenBank/DDBJ databases">
        <title>The genome of the rayed Mediterranean limpet Patella caerulea (Linnaeus, 1758).</title>
        <authorList>
            <person name="Anh-Thu Weber A."/>
            <person name="Halstead-Nussloch G."/>
        </authorList>
    </citation>
    <scope>NUCLEOTIDE SEQUENCE [LARGE SCALE GENOMIC DNA]</scope>
    <source>
        <strain evidence="1">AATW-2023a</strain>
        <tissue evidence="1">Whole specimen</tissue>
    </source>
</reference>
<dbReference type="AlphaFoldDB" id="A0AAN8P7J0"/>
<dbReference type="EMBL" id="JAZGQO010000015">
    <property type="protein sequence ID" value="KAK6169648.1"/>
    <property type="molecule type" value="Genomic_DNA"/>
</dbReference>